<evidence type="ECO:0000256" key="9">
    <source>
        <dbReference type="ARBA" id="ARBA00022840"/>
    </source>
</evidence>
<dbReference type="Gene3D" id="3.30.565.10">
    <property type="entry name" value="Histidine kinase-like ATPase, C-terminal domain"/>
    <property type="match status" value="1"/>
</dbReference>
<comment type="subcellular location">
    <subcellularLocation>
        <location evidence="2">Cell membrane</location>
    </subcellularLocation>
</comment>
<keyword evidence="5" id="KW-0597">Phosphoprotein</keyword>
<dbReference type="AlphaFoldDB" id="A0A238JLE8"/>
<evidence type="ECO:0000256" key="11">
    <source>
        <dbReference type="ARBA" id="ARBA00023136"/>
    </source>
</evidence>
<gene>
    <name evidence="13" type="primary">phoR_1</name>
    <name evidence="13" type="ORF">OCA8868_00257</name>
</gene>
<dbReference type="InterPro" id="IPR035965">
    <property type="entry name" value="PAS-like_dom_sf"/>
</dbReference>
<dbReference type="OrthoDB" id="9813151at2"/>
<dbReference type="SUPFAM" id="SSF55874">
    <property type="entry name" value="ATPase domain of HSP90 chaperone/DNA topoisomerase II/histidine kinase"/>
    <property type="match status" value="1"/>
</dbReference>
<evidence type="ECO:0000256" key="1">
    <source>
        <dbReference type="ARBA" id="ARBA00000085"/>
    </source>
</evidence>
<dbReference type="PANTHER" id="PTHR45453">
    <property type="entry name" value="PHOSPHATE REGULON SENSOR PROTEIN PHOR"/>
    <property type="match status" value="1"/>
</dbReference>
<evidence type="ECO:0000313" key="13">
    <source>
        <dbReference type="EMBL" id="SMX31233.1"/>
    </source>
</evidence>
<dbReference type="FunFam" id="1.10.287.130:FF:000008">
    <property type="entry name" value="Two-component sensor histidine kinase"/>
    <property type="match status" value="1"/>
</dbReference>
<evidence type="ECO:0000256" key="5">
    <source>
        <dbReference type="ARBA" id="ARBA00022553"/>
    </source>
</evidence>
<evidence type="ECO:0000256" key="7">
    <source>
        <dbReference type="ARBA" id="ARBA00022741"/>
    </source>
</evidence>
<sequence length="350" mass="38189">MSDANALIDTLPQPILMVGQDDRILGANAAARQLLGMDCTGMPYITALRQPALLDAVEATLKDGHDRTVTYLGNDGGLGTTFEVTVNSTTLETGTVVVLSFQDLTALEQAEDMRRDFVANVSHEMRTPLTSLQGFIETLRGPAKNDPDASDRFLEIMESEAGRMNRLVEDLLSLSRVESDIRVRPTSRVYLNLLINEVIAALTPVAAAKDVSLVAHIPKHDVEIAGDREQLWQVISNLIENAIKYGVEGGTATIGLTEPEYDPAIMQDGVQITFNDDGIGIPSHAIARLTERFYRVDSHRSREIGGTGLGLAIVKHIINRHRGRLRISSTVGEGSEFKVILPVESTPKQQ</sequence>
<dbReference type="Pfam" id="PF02518">
    <property type="entry name" value="HATPase_c"/>
    <property type="match status" value="1"/>
</dbReference>
<dbReference type="PANTHER" id="PTHR45453:SF1">
    <property type="entry name" value="PHOSPHATE REGULON SENSOR PROTEIN PHOR"/>
    <property type="match status" value="1"/>
</dbReference>
<evidence type="ECO:0000313" key="14">
    <source>
        <dbReference type="Proteomes" id="UP000203464"/>
    </source>
</evidence>
<dbReference type="SUPFAM" id="SSF55785">
    <property type="entry name" value="PYP-like sensor domain (PAS domain)"/>
    <property type="match status" value="1"/>
</dbReference>
<dbReference type="PRINTS" id="PR00344">
    <property type="entry name" value="BCTRLSENSOR"/>
</dbReference>
<evidence type="ECO:0000259" key="12">
    <source>
        <dbReference type="PROSITE" id="PS50109"/>
    </source>
</evidence>
<dbReference type="SMART" id="SM00387">
    <property type="entry name" value="HATPase_c"/>
    <property type="match status" value="1"/>
</dbReference>
<dbReference type="GO" id="GO:0016036">
    <property type="term" value="P:cellular response to phosphate starvation"/>
    <property type="evidence" value="ECO:0007669"/>
    <property type="project" value="TreeGrafter"/>
</dbReference>
<dbReference type="InterPro" id="IPR003594">
    <property type="entry name" value="HATPase_dom"/>
</dbReference>
<dbReference type="GO" id="GO:0005524">
    <property type="term" value="F:ATP binding"/>
    <property type="evidence" value="ECO:0007669"/>
    <property type="project" value="UniProtKB-KW"/>
</dbReference>
<dbReference type="EC" id="2.7.13.3" evidence="3"/>
<feature type="domain" description="Histidine kinase" evidence="12">
    <location>
        <begin position="120"/>
        <end position="345"/>
    </location>
</feature>
<evidence type="ECO:0000256" key="10">
    <source>
        <dbReference type="ARBA" id="ARBA00023012"/>
    </source>
</evidence>
<dbReference type="Pfam" id="PF13188">
    <property type="entry name" value="PAS_8"/>
    <property type="match status" value="1"/>
</dbReference>
<dbReference type="SMART" id="SM00388">
    <property type="entry name" value="HisKA"/>
    <property type="match status" value="1"/>
</dbReference>
<dbReference type="InterPro" id="IPR000014">
    <property type="entry name" value="PAS"/>
</dbReference>
<reference evidence="14" key="1">
    <citation type="submission" date="2017-05" db="EMBL/GenBank/DDBJ databases">
        <authorList>
            <person name="Rodrigo-Torres L."/>
            <person name="Arahal R. D."/>
            <person name="Lucena T."/>
        </authorList>
    </citation>
    <scope>NUCLEOTIDE SEQUENCE [LARGE SCALE GENOMIC DNA]</scope>
    <source>
        <strain evidence="14">CECT 8868</strain>
    </source>
</reference>
<dbReference type="GO" id="GO:0000155">
    <property type="term" value="F:phosphorelay sensor kinase activity"/>
    <property type="evidence" value="ECO:0007669"/>
    <property type="project" value="InterPro"/>
</dbReference>
<dbReference type="Gene3D" id="1.10.287.130">
    <property type="match status" value="1"/>
</dbReference>
<dbReference type="CDD" id="cd00082">
    <property type="entry name" value="HisKA"/>
    <property type="match status" value="1"/>
</dbReference>
<keyword evidence="4" id="KW-1003">Cell membrane</keyword>
<accession>A0A238JLE8</accession>
<evidence type="ECO:0000256" key="4">
    <source>
        <dbReference type="ARBA" id="ARBA00022475"/>
    </source>
</evidence>
<evidence type="ECO:0000256" key="3">
    <source>
        <dbReference type="ARBA" id="ARBA00012438"/>
    </source>
</evidence>
<dbReference type="SUPFAM" id="SSF47384">
    <property type="entry name" value="Homodimeric domain of signal transducing histidine kinase"/>
    <property type="match status" value="1"/>
</dbReference>
<comment type="catalytic activity">
    <reaction evidence="1">
        <text>ATP + protein L-histidine = ADP + protein N-phospho-L-histidine.</text>
        <dbReference type="EC" id="2.7.13.3"/>
    </reaction>
</comment>
<name>A0A238JLE8_9RHOB</name>
<dbReference type="InterPro" id="IPR003661">
    <property type="entry name" value="HisK_dim/P_dom"/>
</dbReference>
<keyword evidence="7" id="KW-0547">Nucleotide-binding</keyword>
<keyword evidence="11" id="KW-0472">Membrane</keyword>
<proteinExistence type="predicted"/>
<dbReference type="InterPro" id="IPR005467">
    <property type="entry name" value="His_kinase_dom"/>
</dbReference>
<keyword evidence="9" id="KW-0067">ATP-binding</keyword>
<dbReference type="Gene3D" id="3.30.450.20">
    <property type="entry name" value="PAS domain"/>
    <property type="match status" value="1"/>
</dbReference>
<keyword evidence="6 13" id="KW-0808">Transferase</keyword>
<dbReference type="PROSITE" id="PS50109">
    <property type="entry name" value="HIS_KIN"/>
    <property type="match status" value="1"/>
</dbReference>
<keyword evidence="10" id="KW-0902">Two-component regulatory system</keyword>
<dbReference type="InterPro" id="IPR036097">
    <property type="entry name" value="HisK_dim/P_sf"/>
</dbReference>
<dbReference type="InterPro" id="IPR004358">
    <property type="entry name" value="Sig_transdc_His_kin-like_C"/>
</dbReference>
<dbReference type="Pfam" id="PF00512">
    <property type="entry name" value="HisKA"/>
    <property type="match status" value="1"/>
</dbReference>
<dbReference type="RefSeq" id="WP_093994743.1">
    <property type="nucleotide sequence ID" value="NZ_FXYD01000001.1"/>
</dbReference>
<protein>
    <recommendedName>
        <fullName evidence="3">histidine kinase</fullName>
        <ecNumber evidence="3">2.7.13.3</ecNumber>
    </recommendedName>
</protein>
<dbReference type="EMBL" id="FXYD01000001">
    <property type="protein sequence ID" value="SMX31233.1"/>
    <property type="molecule type" value="Genomic_DNA"/>
</dbReference>
<organism evidence="13 14">
    <name type="scientific">Octadecabacter ascidiaceicola</name>
    <dbReference type="NCBI Taxonomy" id="1655543"/>
    <lineage>
        <taxon>Bacteria</taxon>
        <taxon>Pseudomonadati</taxon>
        <taxon>Pseudomonadota</taxon>
        <taxon>Alphaproteobacteria</taxon>
        <taxon>Rhodobacterales</taxon>
        <taxon>Roseobacteraceae</taxon>
        <taxon>Octadecabacter</taxon>
    </lineage>
</organism>
<evidence type="ECO:0000256" key="8">
    <source>
        <dbReference type="ARBA" id="ARBA00022777"/>
    </source>
</evidence>
<evidence type="ECO:0000256" key="2">
    <source>
        <dbReference type="ARBA" id="ARBA00004236"/>
    </source>
</evidence>
<keyword evidence="14" id="KW-1185">Reference proteome</keyword>
<dbReference type="GO" id="GO:0005886">
    <property type="term" value="C:plasma membrane"/>
    <property type="evidence" value="ECO:0007669"/>
    <property type="project" value="UniProtKB-SubCell"/>
</dbReference>
<dbReference type="GO" id="GO:0004721">
    <property type="term" value="F:phosphoprotein phosphatase activity"/>
    <property type="evidence" value="ECO:0007669"/>
    <property type="project" value="TreeGrafter"/>
</dbReference>
<evidence type="ECO:0000256" key="6">
    <source>
        <dbReference type="ARBA" id="ARBA00022679"/>
    </source>
</evidence>
<dbReference type="Proteomes" id="UP000203464">
    <property type="component" value="Unassembled WGS sequence"/>
</dbReference>
<dbReference type="InterPro" id="IPR050351">
    <property type="entry name" value="BphY/WalK/GraS-like"/>
</dbReference>
<dbReference type="InterPro" id="IPR036890">
    <property type="entry name" value="HATPase_C_sf"/>
</dbReference>
<dbReference type="FunFam" id="3.30.565.10:FF:000006">
    <property type="entry name" value="Sensor histidine kinase WalK"/>
    <property type="match status" value="1"/>
</dbReference>
<keyword evidence="8" id="KW-0418">Kinase</keyword>